<keyword evidence="5" id="KW-1185">Reference proteome</keyword>
<dbReference type="GO" id="GO:0003677">
    <property type="term" value="F:DNA binding"/>
    <property type="evidence" value="ECO:0007669"/>
    <property type="project" value="UniProtKB-UniRule"/>
</dbReference>
<dbReference type="Gene3D" id="1.10.357.10">
    <property type="entry name" value="Tetracycline Repressor, domain 2"/>
    <property type="match status" value="1"/>
</dbReference>
<dbReference type="PROSITE" id="PS50977">
    <property type="entry name" value="HTH_TETR_2"/>
    <property type="match status" value="1"/>
</dbReference>
<dbReference type="AlphaFoldDB" id="A0A6N4TMK5"/>
<organism evidence="4 5">
    <name type="scientific">Amedibacterium intestinale</name>
    <dbReference type="NCBI Taxonomy" id="2583452"/>
    <lineage>
        <taxon>Bacteria</taxon>
        <taxon>Bacillati</taxon>
        <taxon>Bacillota</taxon>
        <taxon>Erysipelotrichia</taxon>
        <taxon>Erysipelotrichales</taxon>
        <taxon>Erysipelotrichaceae</taxon>
        <taxon>Amedibacterium</taxon>
    </lineage>
</organism>
<evidence type="ECO:0000256" key="2">
    <source>
        <dbReference type="PROSITE-ProRule" id="PRU00335"/>
    </source>
</evidence>
<dbReference type="PANTHER" id="PTHR43479:SF11">
    <property type="entry name" value="ACREF_ENVCD OPERON REPRESSOR-RELATED"/>
    <property type="match status" value="1"/>
</dbReference>
<dbReference type="InterPro" id="IPR050624">
    <property type="entry name" value="HTH-type_Tx_Regulator"/>
</dbReference>
<gene>
    <name evidence="4" type="ORF">Aargi30884_28860</name>
</gene>
<dbReference type="EMBL" id="AP019695">
    <property type="protein sequence ID" value="BBK23983.1"/>
    <property type="molecule type" value="Genomic_DNA"/>
</dbReference>
<feature type="DNA-binding region" description="H-T-H motif" evidence="2">
    <location>
        <begin position="27"/>
        <end position="46"/>
    </location>
</feature>
<dbReference type="SUPFAM" id="SSF46689">
    <property type="entry name" value="Homeodomain-like"/>
    <property type="match status" value="1"/>
</dbReference>
<evidence type="ECO:0000256" key="1">
    <source>
        <dbReference type="ARBA" id="ARBA00023125"/>
    </source>
</evidence>
<evidence type="ECO:0000259" key="3">
    <source>
        <dbReference type="PROSITE" id="PS50977"/>
    </source>
</evidence>
<dbReference type="PANTHER" id="PTHR43479">
    <property type="entry name" value="ACREF/ENVCD OPERON REPRESSOR-RELATED"/>
    <property type="match status" value="1"/>
</dbReference>
<feature type="domain" description="HTH tetR-type" evidence="3">
    <location>
        <begin position="4"/>
        <end position="64"/>
    </location>
</feature>
<dbReference type="Pfam" id="PF00440">
    <property type="entry name" value="TetR_N"/>
    <property type="match status" value="1"/>
</dbReference>
<name>A0A6N4TMK5_9FIRM</name>
<dbReference type="InterPro" id="IPR001647">
    <property type="entry name" value="HTH_TetR"/>
</dbReference>
<proteinExistence type="predicted"/>
<dbReference type="PRINTS" id="PR00455">
    <property type="entry name" value="HTHTETR"/>
</dbReference>
<evidence type="ECO:0000313" key="5">
    <source>
        <dbReference type="Proteomes" id="UP000464754"/>
    </source>
</evidence>
<sequence length="187" mass="21985">MEELSKQSRILHSAIALFSKYGIEDTSVNDIVKYAQVAKGTFYTYYKDKNELIFIILCKKYGTMLNEILQESHQISLDEKRSWKLVFVEKLAAFYKQQPQILKMVHNHASCLIKTKERRNQIFSYLPSLSEFLSLFKKENEDIEQTLKRVLLLLEITNTVCYNALFYQHPDTIENILPELTKIICYA</sequence>
<evidence type="ECO:0000313" key="4">
    <source>
        <dbReference type="EMBL" id="BBK23983.1"/>
    </source>
</evidence>
<protein>
    <submittedName>
        <fullName evidence="4">TetR family transcriptional regulator</fullName>
    </submittedName>
</protein>
<reference evidence="5" key="1">
    <citation type="submission" date="2019-05" db="EMBL/GenBank/DDBJ databases">
        <title>Complete genome sequencing of Absiella argi strain JCM 30884.</title>
        <authorList>
            <person name="Sakamoto M."/>
            <person name="Murakami T."/>
            <person name="Mori H."/>
        </authorList>
    </citation>
    <scope>NUCLEOTIDE SEQUENCE [LARGE SCALE GENOMIC DNA]</scope>
    <source>
        <strain evidence="5">JCM 30884</strain>
    </source>
</reference>
<dbReference type="RefSeq" id="WP_163052597.1">
    <property type="nucleotide sequence ID" value="NZ_AP019695.1"/>
</dbReference>
<accession>A0A6N4TMK5</accession>
<dbReference type="InterPro" id="IPR009057">
    <property type="entry name" value="Homeodomain-like_sf"/>
</dbReference>
<keyword evidence="1 2" id="KW-0238">DNA-binding</keyword>
<dbReference type="KEGG" id="aarg:Aargi30884_28860"/>
<dbReference type="Proteomes" id="UP000464754">
    <property type="component" value="Chromosome"/>
</dbReference>